<sequence length="152" mass="15583">MSVLIGSLIGAVTAAGALAAAFVVGGSIVEGISPYLEQHPELWDLPGILIYGLPGLVIVTVIVVLVFRGRKDPGLGAAVGGAIGYCSVWALEAATTDVTGLWIVGFVLLVPGVTVGLILVWLVAQGIYQMRSGAEEGVPEYGLSASDLRPAR</sequence>
<keyword evidence="1" id="KW-0812">Transmembrane</keyword>
<keyword evidence="1" id="KW-1133">Transmembrane helix</keyword>
<keyword evidence="3" id="KW-1185">Reference proteome</keyword>
<proteinExistence type="predicted"/>
<accession>A0ABS0VU04</accession>
<evidence type="ECO:0008006" key="4">
    <source>
        <dbReference type="Google" id="ProtNLM"/>
    </source>
</evidence>
<dbReference type="Proteomes" id="UP000625574">
    <property type="component" value="Unassembled WGS sequence"/>
</dbReference>
<gene>
    <name evidence="2" type="ORF">JDV76_04575</name>
</gene>
<organism evidence="2 3">
    <name type="scientific">Corynebacterium marambiense</name>
    <dbReference type="NCBI Taxonomy" id="2765364"/>
    <lineage>
        <taxon>Bacteria</taxon>
        <taxon>Bacillati</taxon>
        <taxon>Actinomycetota</taxon>
        <taxon>Actinomycetes</taxon>
        <taxon>Mycobacteriales</taxon>
        <taxon>Corynebacteriaceae</taxon>
        <taxon>Corynebacterium</taxon>
    </lineage>
</organism>
<evidence type="ECO:0000313" key="3">
    <source>
        <dbReference type="Proteomes" id="UP000625574"/>
    </source>
</evidence>
<reference evidence="2 3" key="1">
    <citation type="submission" date="2020-12" db="EMBL/GenBank/DDBJ databases">
        <title>Genome public.</title>
        <authorList>
            <person name="Sun Q."/>
        </authorList>
    </citation>
    <scope>NUCLEOTIDE SEQUENCE [LARGE SCALE GENOMIC DNA]</scope>
    <source>
        <strain evidence="2 3">CCM 8864</strain>
    </source>
</reference>
<comment type="caution">
    <text evidence="2">The sequence shown here is derived from an EMBL/GenBank/DDBJ whole genome shotgun (WGS) entry which is preliminary data.</text>
</comment>
<keyword evidence="1" id="KW-0472">Membrane</keyword>
<dbReference type="EMBL" id="JAEIOT010000005">
    <property type="protein sequence ID" value="MBI9000248.1"/>
    <property type="molecule type" value="Genomic_DNA"/>
</dbReference>
<feature type="transmembrane region" description="Helical" evidence="1">
    <location>
        <begin position="103"/>
        <end position="124"/>
    </location>
</feature>
<dbReference type="RefSeq" id="WP_198735689.1">
    <property type="nucleotide sequence ID" value="NZ_JAEIOT010000005.1"/>
</dbReference>
<evidence type="ECO:0000313" key="2">
    <source>
        <dbReference type="EMBL" id="MBI9000248.1"/>
    </source>
</evidence>
<feature type="transmembrane region" description="Helical" evidence="1">
    <location>
        <begin position="74"/>
        <end position="91"/>
    </location>
</feature>
<protein>
    <recommendedName>
        <fullName evidence="4">DUF5518 domain-containing protein</fullName>
    </recommendedName>
</protein>
<evidence type="ECO:0000256" key="1">
    <source>
        <dbReference type="SAM" id="Phobius"/>
    </source>
</evidence>
<feature type="transmembrane region" description="Helical" evidence="1">
    <location>
        <begin position="43"/>
        <end position="67"/>
    </location>
</feature>
<name>A0ABS0VU04_9CORY</name>